<dbReference type="InterPro" id="IPR007263">
    <property type="entry name" value="DCC1-like"/>
</dbReference>
<evidence type="ECO:0000313" key="2">
    <source>
        <dbReference type="Proteomes" id="UP000542125"/>
    </source>
</evidence>
<dbReference type="GO" id="GO:0015035">
    <property type="term" value="F:protein-disulfide reductase activity"/>
    <property type="evidence" value="ECO:0007669"/>
    <property type="project" value="InterPro"/>
</dbReference>
<dbReference type="RefSeq" id="WP_179585388.1">
    <property type="nucleotide sequence ID" value="NZ_JACBYR010000001.1"/>
</dbReference>
<keyword evidence="2" id="KW-1185">Reference proteome</keyword>
<proteinExistence type="predicted"/>
<evidence type="ECO:0000313" key="1">
    <source>
        <dbReference type="EMBL" id="NYE82470.1"/>
    </source>
</evidence>
<reference evidence="1 2" key="1">
    <citation type="submission" date="2020-07" db="EMBL/GenBank/DDBJ databases">
        <title>Genomic Encyclopedia of Type Strains, Phase IV (KMG-V): Genome sequencing to study the core and pangenomes of soil and plant-associated prokaryotes.</title>
        <authorList>
            <person name="Whitman W."/>
        </authorList>
    </citation>
    <scope>NUCLEOTIDE SEQUENCE [LARGE SCALE GENOMIC DNA]</scope>
    <source>
        <strain evidence="1 2">SAS40</strain>
    </source>
</reference>
<dbReference type="EMBL" id="JACBYR010000001">
    <property type="protein sequence ID" value="NYE82470.1"/>
    <property type="molecule type" value="Genomic_DNA"/>
</dbReference>
<dbReference type="AlphaFoldDB" id="A0A7Y9LMP2"/>
<organism evidence="1 2">
    <name type="scientific">Pigmentiphaga litoralis</name>
    <dbReference type="NCBI Taxonomy" id="516702"/>
    <lineage>
        <taxon>Bacteria</taxon>
        <taxon>Pseudomonadati</taxon>
        <taxon>Pseudomonadota</taxon>
        <taxon>Betaproteobacteria</taxon>
        <taxon>Burkholderiales</taxon>
        <taxon>Alcaligenaceae</taxon>
        <taxon>Pigmentiphaga</taxon>
    </lineage>
</organism>
<comment type="caution">
    <text evidence="1">The sequence shown here is derived from an EMBL/GenBank/DDBJ whole genome shotgun (WGS) entry which is preliminary data.</text>
</comment>
<sequence>MPSTGQPKQGSALVVYDGDCFFCQNYAALVRLKASVGPVELLDARSDDPRVADYWRQGYDLNEGMLFVYQGRVFHGHDATRMLAAWSSTDTLFSTFNRLALSHPIAARLSYPVFKLGRFASLMVRGKRLLDDPRRKG</sequence>
<protein>
    <submittedName>
        <fullName evidence="1">Putative DCC family thiol-disulfide oxidoreductase YuxK</fullName>
    </submittedName>
</protein>
<gene>
    <name evidence="1" type="ORF">FHW18_001741</name>
</gene>
<name>A0A7Y9LMP2_9BURK</name>
<accession>A0A7Y9LMP2</accession>
<dbReference type="Proteomes" id="UP000542125">
    <property type="component" value="Unassembled WGS sequence"/>
</dbReference>
<dbReference type="Pfam" id="PF04134">
    <property type="entry name" value="DCC1-like"/>
    <property type="match status" value="1"/>
</dbReference>